<sequence length="170" mass="19051">MARALPQSRYDSSDAFAFAVYHLHVGGSTRQKHPGHPNPFIVRNSHFPGPHGIPDFPPPLDDKISRKFARDQRGEAQLWGLMAPGTKAQARSQGERRARVGAQLRQALMECEVLAVEQKSVTAHLAEELTALRRRNDALERELNRRVKMETEAAATRQQQKQNPVENASS</sequence>
<evidence type="ECO:0000256" key="1">
    <source>
        <dbReference type="SAM" id="MobiDB-lite"/>
    </source>
</evidence>
<dbReference type="AlphaFoldDB" id="A0A830HGD4"/>
<feature type="compositionally biased region" description="Polar residues" evidence="1">
    <location>
        <begin position="156"/>
        <end position="170"/>
    </location>
</feature>
<proteinExistence type="predicted"/>
<protein>
    <submittedName>
        <fullName evidence="2">Uncharacterized protein</fullName>
    </submittedName>
</protein>
<accession>A0A830HGD4</accession>
<dbReference type="EMBL" id="BNJQ01000011">
    <property type="protein sequence ID" value="GHP05868.1"/>
    <property type="molecule type" value="Genomic_DNA"/>
</dbReference>
<comment type="caution">
    <text evidence="2">The sequence shown here is derived from an EMBL/GenBank/DDBJ whole genome shotgun (WGS) entry which is preliminary data.</text>
</comment>
<evidence type="ECO:0000313" key="2">
    <source>
        <dbReference type="EMBL" id="GHP05868.1"/>
    </source>
</evidence>
<keyword evidence="3" id="KW-1185">Reference proteome</keyword>
<organism evidence="2 3">
    <name type="scientific">Pycnococcus provasolii</name>
    <dbReference type="NCBI Taxonomy" id="41880"/>
    <lineage>
        <taxon>Eukaryota</taxon>
        <taxon>Viridiplantae</taxon>
        <taxon>Chlorophyta</taxon>
        <taxon>Pseudoscourfieldiophyceae</taxon>
        <taxon>Pseudoscourfieldiales</taxon>
        <taxon>Pycnococcaceae</taxon>
        <taxon>Pycnococcus</taxon>
    </lineage>
</organism>
<name>A0A830HGD4_9CHLO</name>
<feature type="region of interest" description="Disordered" evidence="1">
    <location>
        <begin position="143"/>
        <end position="170"/>
    </location>
</feature>
<dbReference type="Proteomes" id="UP000660262">
    <property type="component" value="Unassembled WGS sequence"/>
</dbReference>
<evidence type="ECO:0000313" key="3">
    <source>
        <dbReference type="Proteomes" id="UP000660262"/>
    </source>
</evidence>
<reference evidence="2" key="1">
    <citation type="submission" date="2020-10" db="EMBL/GenBank/DDBJ databases">
        <title>Unveiling of a novel bifunctional photoreceptor, Dualchrome1, isolated from a cosmopolitan green alga.</title>
        <authorList>
            <person name="Suzuki S."/>
            <person name="Kawachi M."/>
        </authorList>
    </citation>
    <scope>NUCLEOTIDE SEQUENCE</scope>
    <source>
        <strain evidence="2">NIES 2893</strain>
    </source>
</reference>
<gene>
    <name evidence="2" type="ORF">PPROV_000461500</name>
</gene>